<accession>A0A6G0WIT1</accession>
<proteinExistence type="predicted"/>
<comment type="caution">
    <text evidence="1">The sequence shown here is derived from an EMBL/GenBank/DDBJ whole genome shotgun (WGS) entry which is preliminary data.</text>
</comment>
<organism evidence="1 2">
    <name type="scientific">Aphis craccivora</name>
    <name type="common">Cowpea aphid</name>
    <dbReference type="NCBI Taxonomy" id="307492"/>
    <lineage>
        <taxon>Eukaryota</taxon>
        <taxon>Metazoa</taxon>
        <taxon>Ecdysozoa</taxon>
        <taxon>Arthropoda</taxon>
        <taxon>Hexapoda</taxon>
        <taxon>Insecta</taxon>
        <taxon>Pterygota</taxon>
        <taxon>Neoptera</taxon>
        <taxon>Paraneoptera</taxon>
        <taxon>Hemiptera</taxon>
        <taxon>Sternorrhyncha</taxon>
        <taxon>Aphidomorpha</taxon>
        <taxon>Aphidoidea</taxon>
        <taxon>Aphididae</taxon>
        <taxon>Aphidini</taxon>
        <taxon>Aphis</taxon>
        <taxon>Aphis</taxon>
    </lineage>
</organism>
<reference evidence="1 2" key="1">
    <citation type="submission" date="2019-08" db="EMBL/GenBank/DDBJ databases">
        <title>Whole genome of Aphis craccivora.</title>
        <authorList>
            <person name="Voronova N.V."/>
            <person name="Shulinski R.S."/>
            <person name="Bandarenka Y.V."/>
            <person name="Zhorov D.G."/>
            <person name="Warner D."/>
        </authorList>
    </citation>
    <scope>NUCLEOTIDE SEQUENCE [LARGE SCALE GENOMIC DNA]</scope>
    <source>
        <strain evidence="1">180601</strain>
        <tissue evidence="1">Whole Body</tissue>
    </source>
</reference>
<evidence type="ECO:0000313" key="1">
    <source>
        <dbReference type="EMBL" id="KAF0727119.1"/>
    </source>
</evidence>
<evidence type="ECO:0000313" key="2">
    <source>
        <dbReference type="Proteomes" id="UP000478052"/>
    </source>
</evidence>
<sequence>MVVIQELITVNT</sequence>
<keyword evidence="2" id="KW-1185">Reference proteome</keyword>
<dbReference type="Proteomes" id="UP000478052">
    <property type="component" value="Unassembled WGS sequence"/>
</dbReference>
<dbReference type="EMBL" id="VUJU01008696">
    <property type="protein sequence ID" value="KAF0727119.1"/>
    <property type="molecule type" value="Genomic_DNA"/>
</dbReference>
<name>A0A6G0WIT1_APHCR</name>
<gene>
    <name evidence="1" type="ORF">FWK35_00030398</name>
</gene>
<protein>
    <submittedName>
        <fullName evidence="1">Uncharacterized protein</fullName>
    </submittedName>
</protein>